<dbReference type="EMBL" id="ML975333">
    <property type="protein sequence ID" value="KAF1832681.1"/>
    <property type="molecule type" value="Genomic_DNA"/>
</dbReference>
<dbReference type="Gene3D" id="3.40.50.12780">
    <property type="entry name" value="N-terminal domain of ligase-like"/>
    <property type="match status" value="1"/>
</dbReference>
<organism evidence="4 5">
    <name type="scientific">Decorospora gaudefroyi</name>
    <dbReference type="NCBI Taxonomy" id="184978"/>
    <lineage>
        <taxon>Eukaryota</taxon>
        <taxon>Fungi</taxon>
        <taxon>Dikarya</taxon>
        <taxon>Ascomycota</taxon>
        <taxon>Pezizomycotina</taxon>
        <taxon>Dothideomycetes</taxon>
        <taxon>Pleosporomycetidae</taxon>
        <taxon>Pleosporales</taxon>
        <taxon>Pleosporineae</taxon>
        <taxon>Pleosporaceae</taxon>
        <taxon>Decorospora</taxon>
    </lineage>
</organism>
<sequence length="573" mass="62969">MSPRPPVWPQGTKQLLPHILFTIAKDYPSLTYAIFPAKEGKGLRNVSYREVANAVHEVAWWIEENIGAGTKIGGQTFVYMGPNDIRYAVLCLGSIVAGHKMLFPSPRYGAPALIKLIDSVDAKVMLTPEIALPITSEILQEKPQMQSLQIPTVDQLLGAEGVQAYPFTKTFEQHGHEQFVCLHTSGTTGFPKKIPLTHEWIHHAAVSLYLPPPTGYEKTEEMLYGTRTSAGTRSLFLFPPFHSSGLFGMILFPLLSGMTPVYPHPWTTPAEGIEAVLATLCDLAIQQQQSDNEPTKQAKHVVDSVTLPPPCIEHLAKHPSLLTTLAKQVPAVAWGGGSITPSAGATVASTMRNILNGFASTEMGIWPCIRPTHADVSVDGLWEYLCPHPALNMRFDPVPTADSGALVCEAVIQRNDGTQWDGYVQPIFALHTRETEIRTGDLFVRHPAQQDMWRHYGRTDDMLVFLSNEKFYPGVAEIRISALPRVAEVMLVGTRRPKAALLLRLEGGDAGAGLDDDLWTGIEGVNVGLPVYARVERGMVVIVDTPFLKTAKGSVQKKAMLERYEKELDALYG</sequence>
<dbReference type="InterPro" id="IPR051414">
    <property type="entry name" value="Adenylate-forming_Reductase"/>
</dbReference>
<dbReference type="SUPFAM" id="SSF56801">
    <property type="entry name" value="Acetyl-CoA synthetase-like"/>
    <property type="match status" value="1"/>
</dbReference>
<dbReference type="InterPro" id="IPR000873">
    <property type="entry name" value="AMP-dep_synth/lig_dom"/>
</dbReference>
<dbReference type="PANTHER" id="PTHR43439:SF2">
    <property type="entry name" value="ENZYME, PUTATIVE (JCVI)-RELATED"/>
    <property type="match status" value="1"/>
</dbReference>
<dbReference type="AlphaFoldDB" id="A0A6A5K897"/>
<keyword evidence="1" id="KW-0596">Phosphopantetheine</keyword>
<dbReference type="InterPro" id="IPR042099">
    <property type="entry name" value="ANL_N_sf"/>
</dbReference>
<protein>
    <submittedName>
        <fullName evidence="4">Acetyl-CoA synthetase-like protein</fullName>
    </submittedName>
</protein>
<name>A0A6A5K897_9PLEO</name>
<evidence type="ECO:0000313" key="5">
    <source>
        <dbReference type="Proteomes" id="UP000800040"/>
    </source>
</evidence>
<keyword evidence="5" id="KW-1185">Reference proteome</keyword>
<gene>
    <name evidence="4" type="ORF">BDW02DRAFT_631832</name>
</gene>
<evidence type="ECO:0000259" key="3">
    <source>
        <dbReference type="Pfam" id="PF00501"/>
    </source>
</evidence>
<accession>A0A6A5K897</accession>
<evidence type="ECO:0000313" key="4">
    <source>
        <dbReference type="EMBL" id="KAF1832681.1"/>
    </source>
</evidence>
<dbReference type="Proteomes" id="UP000800040">
    <property type="component" value="Unassembled WGS sequence"/>
</dbReference>
<dbReference type="Pfam" id="PF23562">
    <property type="entry name" value="AMP-binding_C_3"/>
    <property type="match status" value="1"/>
</dbReference>
<proteinExistence type="predicted"/>
<feature type="domain" description="AMP-dependent synthetase/ligase" evidence="3">
    <location>
        <begin position="26"/>
        <end position="369"/>
    </location>
</feature>
<evidence type="ECO:0000256" key="2">
    <source>
        <dbReference type="ARBA" id="ARBA00022553"/>
    </source>
</evidence>
<reference evidence="4" key="1">
    <citation type="submission" date="2020-01" db="EMBL/GenBank/DDBJ databases">
        <authorList>
            <consortium name="DOE Joint Genome Institute"/>
            <person name="Haridas S."/>
            <person name="Albert R."/>
            <person name="Binder M."/>
            <person name="Bloem J."/>
            <person name="Labutti K."/>
            <person name="Salamov A."/>
            <person name="Andreopoulos B."/>
            <person name="Baker S.E."/>
            <person name="Barry K."/>
            <person name="Bills G."/>
            <person name="Bluhm B.H."/>
            <person name="Cannon C."/>
            <person name="Castanera R."/>
            <person name="Culley D.E."/>
            <person name="Daum C."/>
            <person name="Ezra D."/>
            <person name="Gonzalez J.B."/>
            <person name="Henrissat B."/>
            <person name="Kuo A."/>
            <person name="Liang C."/>
            <person name="Lipzen A."/>
            <person name="Lutzoni F."/>
            <person name="Magnuson J."/>
            <person name="Mondo S."/>
            <person name="Nolan M."/>
            <person name="Ohm R."/>
            <person name="Pangilinan J."/>
            <person name="Park H.-J."/>
            <person name="Ramirez L."/>
            <person name="Alfaro M."/>
            <person name="Sun H."/>
            <person name="Tritt A."/>
            <person name="Yoshinaga Y."/>
            <person name="Zwiers L.-H."/>
            <person name="Turgeon B.G."/>
            <person name="Goodwin S.B."/>
            <person name="Spatafora J.W."/>
            <person name="Crous P.W."/>
            <person name="Grigoriev I.V."/>
        </authorList>
    </citation>
    <scope>NUCLEOTIDE SEQUENCE</scope>
    <source>
        <strain evidence="4">P77</strain>
    </source>
</reference>
<keyword evidence="2" id="KW-0597">Phosphoprotein</keyword>
<dbReference type="Pfam" id="PF00501">
    <property type="entry name" value="AMP-binding"/>
    <property type="match status" value="1"/>
</dbReference>
<dbReference type="OrthoDB" id="429813at2759"/>
<evidence type="ECO:0000256" key="1">
    <source>
        <dbReference type="ARBA" id="ARBA00022450"/>
    </source>
</evidence>
<dbReference type="PANTHER" id="PTHR43439">
    <property type="entry name" value="PHENYLACETATE-COENZYME A LIGASE"/>
    <property type="match status" value="1"/>
</dbReference>